<feature type="region of interest" description="Disordered" evidence="1">
    <location>
        <begin position="1"/>
        <end position="22"/>
    </location>
</feature>
<evidence type="ECO:0000256" key="2">
    <source>
        <dbReference type="SAM" id="Phobius"/>
    </source>
</evidence>
<evidence type="ECO:0008006" key="5">
    <source>
        <dbReference type="Google" id="ProtNLM"/>
    </source>
</evidence>
<name>A0A917AE62_9RHOB</name>
<evidence type="ECO:0000313" key="4">
    <source>
        <dbReference type="Proteomes" id="UP000606730"/>
    </source>
</evidence>
<proteinExistence type="predicted"/>
<evidence type="ECO:0000313" key="3">
    <source>
        <dbReference type="EMBL" id="GGE46956.1"/>
    </source>
</evidence>
<keyword evidence="2" id="KW-1133">Transmembrane helix</keyword>
<dbReference type="AlphaFoldDB" id="A0A917AE62"/>
<gene>
    <name evidence="3" type="ORF">GCM10011517_13370</name>
</gene>
<comment type="caution">
    <text evidence="3">The sequence shown here is derived from an EMBL/GenBank/DDBJ whole genome shotgun (WGS) entry which is preliminary data.</text>
</comment>
<dbReference type="RefSeq" id="WP_095595847.1">
    <property type="nucleotide sequence ID" value="NZ_BMKN01000001.1"/>
</dbReference>
<evidence type="ECO:0000256" key="1">
    <source>
        <dbReference type="SAM" id="MobiDB-lite"/>
    </source>
</evidence>
<reference evidence="3" key="2">
    <citation type="submission" date="2020-09" db="EMBL/GenBank/DDBJ databases">
        <authorList>
            <person name="Sun Q."/>
            <person name="Zhou Y."/>
        </authorList>
    </citation>
    <scope>NUCLEOTIDE SEQUENCE</scope>
    <source>
        <strain evidence="3">CGMCC 1.16012</strain>
    </source>
</reference>
<dbReference type="EMBL" id="BMKN01000001">
    <property type="protein sequence ID" value="GGE46956.1"/>
    <property type="molecule type" value="Genomic_DNA"/>
</dbReference>
<protein>
    <recommendedName>
        <fullName evidence="5">DUF4389 domain-containing protein</fullName>
    </recommendedName>
</protein>
<keyword evidence="2" id="KW-0812">Transmembrane</keyword>
<feature type="transmembrane region" description="Helical" evidence="2">
    <location>
        <begin position="34"/>
        <end position="63"/>
    </location>
</feature>
<keyword evidence="4" id="KW-1185">Reference proteome</keyword>
<keyword evidence="2" id="KW-0472">Membrane</keyword>
<reference evidence="3" key="1">
    <citation type="journal article" date="2014" name="Int. J. Syst. Evol. Microbiol.">
        <title>Complete genome sequence of Corynebacterium casei LMG S-19264T (=DSM 44701T), isolated from a smear-ripened cheese.</title>
        <authorList>
            <consortium name="US DOE Joint Genome Institute (JGI-PGF)"/>
            <person name="Walter F."/>
            <person name="Albersmeier A."/>
            <person name="Kalinowski J."/>
            <person name="Ruckert C."/>
        </authorList>
    </citation>
    <scope>NUCLEOTIDE SEQUENCE</scope>
    <source>
        <strain evidence="3">CGMCC 1.16012</strain>
    </source>
</reference>
<dbReference type="Proteomes" id="UP000606730">
    <property type="component" value="Unassembled WGS sequence"/>
</dbReference>
<organism evidence="3 4">
    <name type="scientific">Actibacterium pelagium</name>
    <dbReference type="NCBI Taxonomy" id="2029103"/>
    <lineage>
        <taxon>Bacteria</taxon>
        <taxon>Pseudomonadati</taxon>
        <taxon>Pseudomonadota</taxon>
        <taxon>Alphaproteobacteria</taxon>
        <taxon>Rhodobacterales</taxon>
        <taxon>Roseobacteraceae</taxon>
        <taxon>Actibacterium</taxon>
    </lineage>
</organism>
<sequence>MTETEEQPNPDSPEEILSEDTLEEEAKKPWIRGLWMLILAALFALAEAVLFVCAILQFGWYVFGKGPNKNIADLGERIGQWLRATARYQTGATEDRPWPWSEAE</sequence>
<dbReference type="InterPro" id="IPR025498">
    <property type="entry name" value="DUF4389"/>
</dbReference>
<accession>A0A917AE62</accession>
<dbReference type="Pfam" id="PF14333">
    <property type="entry name" value="DUF4389"/>
    <property type="match status" value="1"/>
</dbReference>
<dbReference type="OrthoDB" id="7933712at2"/>